<keyword evidence="3" id="KW-1185">Reference proteome</keyword>
<evidence type="ECO:0000313" key="2">
    <source>
        <dbReference type="EMBL" id="RIB26692.1"/>
    </source>
</evidence>
<evidence type="ECO:0000313" key="3">
    <source>
        <dbReference type="Proteomes" id="UP000266673"/>
    </source>
</evidence>
<accession>A0A397VY30</accession>
<gene>
    <name evidence="2" type="ORF">C2G38_2162752</name>
</gene>
<dbReference type="EMBL" id="QKWP01000127">
    <property type="protein sequence ID" value="RIB26692.1"/>
    <property type="molecule type" value="Genomic_DNA"/>
</dbReference>
<dbReference type="AlphaFoldDB" id="A0A397VY30"/>
<comment type="caution">
    <text evidence="2">The sequence shown here is derived from an EMBL/GenBank/DDBJ whole genome shotgun (WGS) entry which is preliminary data.</text>
</comment>
<feature type="region of interest" description="Disordered" evidence="1">
    <location>
        <begin position="43"/>
        <end position="75"/>
    </location>
</feature>
<evidence type="ECO:0000256" key="1">
    <source>
        <dbReference type="SAM" id="MobiDB-lite"/>
    </source>
</evidence>
<reference evidence="2 3" key="1">
    <citation type="submission" date="2018-06" db="EMBL/GenBank/DDBJ databases">
        <title>Comparative genomics reveals the genomic features of Rhizophagus irregularis, R. cerebriforme, R. diaphanum and Gigaspora rosea, and their symbiotic lifestyle signature.</title>
        <authorList>
            <person name="Morin E."/>
            <person name="San Clemente H."/>
            <person name="Chen E.C.H."/>
            <person name="De La Providencia I."/>
            <person name="Hainaut M."/>
            <person name="Kuo A."/>
            <person name="Kohler A."/>
            <person name="Murat C."/>
            <person name="Tang N."/>
            <person name="Roy S."/>
            <person name="Loubradou J."/>
            <person name="Henrissat B."/>
            <person name="Grigoriev I.V."/>
            <person name="Corradi N."/>
            <person name="Roux C."/>
            <person name="Martin F.M."/>
        </authorList>
    </citation>
    <scope>NUCLEOTIDE SEQUENCE [LARGE SCALE GENOMIC DNA]</scope>
    <source>
        <strain evidence="2 3">DAOM 194757</strain>
    </source>
</reference>
<sequence>MEILSLTKRFFLIDDEKIIDALLALKWDTDTKKEILRVLRKGKEDRETKIKQKEMQRKEEEKNKEEERKKKEEEELEQKKAILLDFETGTFDYAIESLYNSVKKEEVKEKVEDSEAKLEDIEELIHAPKNRSMEELPKANIYKRDIEVAREAQTLYEYNKKEDIELVV</sequence>
<name>A0A397VY30_9GLOM</name>
<organism evidence="2 3">
    <name type="scientific">Gigaspora rosea</name>
    <dbReference type="NCBI Taxonomy" id="44941"/>
    <lineage>
        <taxon>Eukaryota</taxon>
        <taxon>Fungi</taxon>
        <taxon>Fungi incertae sedis</taxon>
        <taxon>Mucoromycota</taxon>
        <taxon>Glomeromycotina</taxon>
        <taxon>Glomeromycetes</taxon>
        <taxon>Diversisporales</taxon>
        <taxon>Gigasporaceae</taxon>
        <taxon>Gigaspora</taxon>
    </lineage>
</organism>
<protein>
    <submittedName>
        <fullName evidence="2">Uncharacterized protein</fullName>
    </submittedName>
</protein>
<dbReference type="Proteomes" id="UP000266673">
    <property type="component" value="Unassembled WGS sequence"/>
</dbReference>
<proteinExistence type="predicted"/>